<gene>
    <name evidence="1" type="ORF">D3093_00010</name>
</gene>
<dbReference type="KEGG" id="aare:D3093_00010"/>
<organism evidence="1 2">
    <name type="scientific">Azospirillum argentinense</name>
    <dbReference type="NCBI Taxonomy" id="2970906"/>
    <lineage>
        <taxon>Bacteria</taxon>
        <taxon>Pseudomonadati</taxon>
        <taxon>Pseudomonadota</taxon>
        <taxon>Alphaproteobacteria</taxon>
        <taxon>Rhodospirillales</taxon>
        <taxon>Azospirillaceae</taxon>
        <taxon>Azospirillum</taxon>
    </lineage>
</organism>
<evidence type="ECO:0000313" key="1">
    <source>
        <dbReference type="EMBL" id="QCN93787.1"/>
    </source>
</evidence>
<dbReference type="RefSeq" id="WP_137114206.1">
    <property type="nucleotide sequence ID" value="NZ_CP032321.1"/>
</dbReference>
<sequence>MAVDRLHIRVPKRRFAVCLGDIEPEMGFHIALDAARQIDMQLLLCGGLSRGAEAQRYLQEEIPPA</sequence>
<name>A0A4D8PC23_9PROT</name>
<proteinExistence type="predicted"/>
<accession>A0A4D8PC23</accession>
<dbReference type="AlphaFoldDB" id="A0A4D8PC23"/>
<dbReference type="Proteomes" id="UP000298595">
    <property type="component" value="Chromosome"/>
</dbReference>
<dbReference type="EMBL" id="CP032321">
    <property type="protein sequence ID" value="QCN93787.1"/>
    <property type="molecule type" value="Genomic_DNA"/>
</dbReference>
<dbReference type="Gene3D" id="3.40.50.2000">
    <property type="entry name" value="Glycogen Phosphorylase B"/>
    <property type="match status" value="1"/>
</dbReference>
<protein>
    <submittedName>
        <fullName evidence="1">Uncharacterized protein</fullName>
    </submittedName>
</protein>
<evidence type="ECO:0000313" key="2">
    <source>
        <dbReference type="Proteomes" id="UP000298595"/>
    </source>
</evidence>
<reference evidence="1 2" key="1">
    <citation type="submission" date="2018-09" db="EMBL/GenBank/DDBJ databases">
        <title>Whole genome based analysis of evolution and adaptive divergence in Indian and Brazilian strains of Azospirillum brasilense.</title>
        <authorList>
            <person name="Singh C."/>
            <person name="Tripathi A.K."/>
        </authorList>
    </citation>
    <scope>NUCLEOTIDE SEQUENCE [LARGE SCALE GENOMIC DNA]</scope>
    <source>
        <strain evidence="1 2">MTCC4035</strain>
    </source>
</reference>